<dbReference type="Proteomes" id="UP000192328">
    <property type="component" value="Unassembled WGS sequence"/>
</dbReference>
<organism evidence="1 2">
    <name type="scientific">Aristaeella lactis</name>
    <dbReference type="NCBI Taxonomy" id="3046383"/>
    <lineage>
        <taxon>Bacteria</taxon>
        <taxon>Bacillati</taxon>
        <taxon>Bacillota</taxon>
        <taxon>Clostridia</taxon>
        <taxon>Eubacteriales</taxon>
        <taxon>Aristaeellaceae</taxon>
        <taxon>Aristaeella</taxon>
    </lineage>
</organism>
<evidence type="ECO:0000313" key="1">
    <source>
        <dbReference type="EMBL" id="SMC81136.1"/>
    </source>
</evidence>
<proteinExistence type="predicted"/>
<comment type="caution">
    <text evidence="1">The sequence shown here is derived from an EMBL/GenBank/DDBJ whole genome shotgun (WGS) entry which is preliminary data.</text>
</comment>
<name>A0AC61PPI5_9FIRM</name>
<protein>
    <submittedName>
        <fullName evidence="1">Protein N-acetyltransferase, RimJ/RimL family</fullName>
    </submittedName>
</protein>
<dbReference type="EMBL" id="FWXZ01000006">
    <property type="protein sequence ID" value="SMC81136.1"/>
    <property type="molecule type" value="Genomic_DNA"/>
</dbReference>
<keyword evidence="2" id="KW-1185">Reference proteome</keyword>
<gene>
    <name evidence="1" type="ORF">SAMN06297397_2627</name>
</gene>
<reference evidence="1" key="1">
    <citation type="submission" date="2017-04" db="EMBL/GenBank/DDBJ databases">
        <authorList>
            <person name="Varghese N."/>
            <person name="Submissions S."/>
        </authorList>
    </citation>
    <scope>NUCLEOTIDE SEQUENCE</scope>
    <source>
        <strain evidence="1">WTE2008</strain>
    </source>
</reference>
<evidence type="ECO:0000313" key="2">
    <source>
        <dbReference type="Proteomes" id="UP000192328"/>
    </source>
</evidence>
<sequence>MTIRELTEKDIPAFYHMMCLLDEETEYMMYEPGERRDPEGFRTRVLEALSGGDFLLAAESKNGELVGFLWAERGKMNRIRHTAYIVVGIRESYRHRGIGTAFFRQLDEWAAASGIVRLELTVECPNGSAKALYEKNGFRVEGIRPKAMKVNGSLIDEYYMGKIIGEPAE</sequence>
<accession>A0AC61PPI5</accession>